<feature type="compositionally biased region" description="Basic and acidic residues" evidence="6">
    <location>
        <begin position="397"/>
        <end position="408"/>
    </location>
</feature>
<dbReference type="FunFam" id="1.10.220.150:FF:000007">
    <property type="entry name" value="Arf-GAP with coiled-coil, ANK repeat and PH domain-containing protein 2"/>
    <property type="match status" value="1"/>
</dbReference>
<dbReference type="InterPro" id="IPR011993">
    <property type="entry name" value="PH-like_dom_sf"/>
</dbReference>
<dbReference type="PROSITE" id="PS50003">
    <property type="entry name" value="PH_DOMAIN"/>
    <property type="match status" value="1"/>
</dbReference>
<keyword evidence="2 4" id="KW-0863">Zinc-finger</keyword>
<dbReference type="CDD" id="cd13250">
    <property type="entry name" value="PH_ACAP"/>
    <property type="match status" value="1"/>
</dbReference>
<keyword evidence="10" id="KW-1185">Reference proteome</keyword>
<dbReference type="Gene3D" id="1.10.220.150">
    <property type="entry name" value="Arf GTPase activating protein"/>
    <property type="match status" value="1"/>
</dbReference>
<name>A0A553NEH0_TIGCA</name>
<dbReference type="InterPro" id="IPR038508">
    <property type="entry name" value="ArfGAP_dom_sf"/>
</dbReference>
<dbReference type="GO" id="GO:0005096">
    <property type="term" value="F:GTPase activator activity"/>
    <property type="evidence" value="ECO:0007669"/>
    <property type="project" value="InterPro"/>
</dbReference>
<dbReference type="EMBL" id="VCGU01000458">
    <property type="protein sequence ID" value="TRY63843.1"/>
    <property type="molecule type" value="Genomic_DNA"/>
</dbReference>
<accession>A0A553NEH0</accession>
<evidence type="ECO:0000256" key="1">
    <source>
        <dbReference type="ARBA" id="ARBA00022723"/>
    </source>
</evidence>
<dbReference type="InterPro" id="IPR027267">
    <property type="entry name" value="AH/BAR_dom_sf"/>
</dbReference>
<feature type="domain" description="Arf-GAP" evidence="8">
    <location>
        <begin position="432"/>
        <end position="558"/>
    </location>
</feature>
<dbReference type="InterPro" id="IPR001849">
    <property type="entry name" value="PH_domain"/>
</dbReference>
<dbReference type="SUPFAM" id="SSF50729">
    <property type="entry name" value="PH domain-like"/>
    <property type="match status" value="1"/>
</dbReference>
<evidence type="ECO:0000259" key="8">
    <source>
        <dbReference type="PROSITE" id="PS50115"/>
    </source>
</evidence>
<dbReference type="GO" id="GO:0008270">
    <property type="term" value="F:zinc ion binding"/>
    <property type="evidence" value="ECO:0007669"/>
    <property type="project" value="UniProtKB-KW"/>
</dbReference>
<dbReference type="Pfam" id="PF16746">
    <property type="entry name" value="BAR_3"/>
    <property type="match status" value="1"/>
</dbReference>
<dbReference type="FunFam" id="2.30.29.30:FF:000026">
    <property type="entry name" value="Arf-GAP with coiled-coil, ANK repeat and PH domain-containing protein 2"/>
    <property type="match status" value="1"/>
</dbReference>
<keyword evidence="3" id="KW-0862">Zinc</keyword>
<dbReference type="SUPFAM" id="SSF57863">
    <property type="entry name" value="ArfGap/RecO-like zinc finger"/>
    <property type="match status" value="1"/>
</dbReference>
<feature type="region of interest" description="Disordered" evidence="6">
    <location>
        <begin position="574"/>
        <end position="606"/>
    </location>
</feature>
<dbReference type="InterPro" id="IPR037278">
    <property type="entry name" value="ARFGAP/RecO"/>
</dbReference>
<evidence type="ECO:0000313" key="10">
    <source>
        <dbReference type="Proteomes" id="UP000318571"/>
    </source>
</evidence>
<feature type="region of interest" description="Disordered" evidence="6">
    <location>
        <begin position="397"/>
        <end position="429"/>
    </location>
</feature>
<feature type="coiled-coil region" evidence="5">
    <location>
        <begin position="32"/>
        <end position="59"/>
    </location>
</feature>
<dbReference type="Pfam" id="PF01412">
    <property type="entry name" value="ArfGap"/>
    <property type="match status" value="1"/>
</dbReference>
<dbReference type="SUPFAM" id="SSF103657">
    <property type="entry name" value="BAR/IMD domain-like"/>
    <property type="match status" value="1"/>
</dbReference>
<dbReference type="PANTHER" id="PTHR23180">
    <property type="entry name" value="CENTAURIN/ARF"/>
    <property type="match status" value="1"/>
</dbReference>
<feature type="compositionally biased region" description="Polar residues" evidence="6">
    <location>
        <begin position="417"/>
        <end position="426"/>
    </location>
</feature>
<dbReference type="InterPro" id="IPR004148">
    <property type="entry name" value="BAR_dom"/>
</dbReference>
<dbReference type="GO" id="GO:0005737">
    <property type="term" value="C:cytoplasm"/>
    <property type="evidence" value="ECO:0007669"/>
    <property type="project" value="InterPro"/>
</dbReference>
<evidence type="ECO:0000256" key="4">
    <source>
        <dbReference type="PROSITE-ProRule" id="PRU00288"/>
    </source>
</evidence>
<dbReference type="STRING" id="6832.A0A553NEH0"/>
<dbReference type="Proteomes" id="UP000318571">
    <property type="component" value="Chromosome 10"/>
</dbReference>
<dbReference type="AlphaFoldDB" id="A0A553NEH0"/>
<sequence length="881" mass="98273">MASLKSPLIVALEPIIPFSDCLTDSPRFRQSLQANEDNLDDLETRLEKLLKANAAMAEAGKHYVNQQTQFLAALWEMNAHFASSLPRGGARTPAPPPQPPLADTLVHLNKLAQNVQEMIKLQNSVVGRASEALAHDLTKFLRDDVKQMKDTKGYFNKISNDLDSALQKNATVSKSRPGDVEDAANLLTATQSCFRYTTMDYVFQITMLQAKKKHEVLKSLLAFLITYGEFFERGSGAFTDWQSDKQSLGGHIMDLQQVSSRLEKHLEKRHTHVSQGSHNEIEVPAAGRHDVKLEGYLFKRGQNAFRIWNRRWFYLQNNKLLYSRRSGEDATVMEEDLRICLVRPLMDIDRRFCFEIISPTKSHILQADSDEIAKKWITCLQQGISSALQETIQEAKKHGPEEQLRWDDSDPEDSQEPKATSSSSPAKNGKSKQCAKQILLIPGNETCCDCGSAQPQWASINLGITLCIECSGVHRGLGVHVSKVRSITLDAWEPEILKVMAELGNTISNLIFEAEVHEIVAKRAKPSSDGPERENWIKAKYVAKAFIRSKVLEQGSDGSNSGIWTVRKLRRRSRTSGAKGESSSSKENRDTDEKDEDTTQSGKINAEHLIFGSSLGEHRVASVELDSDQESTDGEDGTSMADQAYIEAMLAELTPDHLLYRASRVHNLPVMSQALALGANRDWDAPNGSAVIHQAGRKIRVITSPRNIRIQDANNGTGKNAPNVDHASKPSSPNSNQEMTESCVDLRARIEQVRTDIRKCEEEEEKTRNTASTSWNRAIDFPTPNEALLGMRKLLTTLEEQLHQQQQTNVSRVTAPAGPSVQTSPLKSIEFNKSIAFQVTKTPNKYSKSTMKTHLWTSDGKRIRIVSKNIRIVDKSAASES</sequence>
<dbReference type="SMART" id="SM00105">
    <property type="entry name" value="ArfGap"/>
    <property type="match status" value="1"/>
</dbReference>
<keyword evidence="5" id="KW-0175">Coiled coil</keyword>
<evidence type="ECO:0000256" key="2">
    <source>
        <dbReference type="ARBA" id="ARBA00022771"/>
    </source>
</evidence>
<reference evidence="9 10" key="1">
    <citation type="journal article" date="2018" name="Nat. Ecol. Evol.">
        <title>Genomic signatures of mitonuclear coevolution across populations of Tigriopus californicus.</title>
        <authorList>
            <person name="Barreto F.S."/>
            <person name="Watson E.T."/>
            <person name="Lima T.G."/>
            <person name="Willett C.S."/>
            <person name="Edmands S."/>
            <person name="Li W."/>
            <person name="Burton R.S."/>
        </authorList>
    </citation>
    <scope>NUCLEOTIDE SEQUENCE [LARGE SCALE GENOMIC DNA]</scope>
    <source>
        <strain evidence="9 10">San Diego</strain>
    </source>
</reference>
<evidence type="ECO:0000256" key="5">
    <source>
        <dbReference type="SAM" id="Coils"/>
    </source>
</evidence>
<keyword evidence="1" id="KW-0479">Metal-binding</keyword>
<dbReference type="PROSITE" id="PS50115">
    <property type="entry name" value="ARFGAP"/>
    <property type="match status" value="1"/>
</dbReference>
<dbReference type="SMART" id="SM00233">
    <property type="entry name" value="PH"/>
    <property type="match status" value="1"/>
</dbReference>
<dbReference type="PRINTS" id="PR00405">
    <property type="entry name" value="REVINTRACTNG"/>
</dbReference>
<dbReference type="Gene3D" id="1.20.1270.60">
    <property type="entry name" value="Arfaptin homology (AH) domain/BAR domain"/>
    <property type="match status" value="1"/>
</dbReference>
<feature type="compositionally biased region" description="Polar residues" evidence="6">
    <location>
        <begin position="729"/>
        <end position="740"/>
    </location>
</feature>
<evidence type="ECO:0000259" key="7">
    <source>
        <dbReference type="PROSITE" id="PS50003"/>
    </source>
</evidence>
<feature type="domain" description="PH" evidence="7">
    <location>
        <begin position="290"/>
        <end position="385"/>
    </location>
</feature>
<evidence type="ECO:0008006" key="11">
    <source>
        <dbReference type="Google" id="ProtNLM"/>
    </source>
</evidence>
<evidence type="ECO:0000256" key="3">
    <source>
        <dbReference type="ARBA" id="ARBA00022833"/>
    </source>
</evidence>
<dbReference type="CDD" id="cd08835">
    <property type="entry name" value="ArfGap_ACAP"/>
    <property type="match status" value="1"/>
</dbReference>
<evidence type="ECO:0000313" key="9">
    <source>
        <dbReference type="EMBL" id="TRY63843.1"/>
    </source>
</evidence>
<protein>
    <recommendedName>
        <fullName evidence="11">Arf-GAP with coiled-coil, ANK repeat and PH domain-containing protein 2</fullName>
    </recommendedName>
</protein>
<dbReference type="InterPro" id="IPR045258">
    <property type="entry name" value="ACAP1/2/3-like"/>
</dbReference>
<organism evidence="9 10">
    <name type="scientific">Tigriopus californicus</name>
    <name type="common">Marine copepod</name>
    <dbReference type="NCBI Taxonomy" id="6832"/>
    <lineage>
        <taxon>Eukaryota</taxon>
        <taxon>Metazoa</taxon>
        <taxon>Ecdysozoa</taxon>
        <taxon>Arthropoda</taxon>
        <taxon>Crustacea</taxon>
        <taxon>Multicrustacea</taxon>
        <taxon>Hexanauplia</taxon>
        <taxon>Copepoda</taxon>
        <taxon>Harpacticoida</taxon>
        <taxon>Harpacticidae</taxon>
        <taxon>Tigriopus</taxon>
    </lineage>
</organism>
<dbReference type="InterPro" id="IPR001164">
    <property type="entry name" value="ArfGAP_dom"/>
</dbReference>
<evidence type="ECO:0000256" key="6">
    <source>
        <dbReference type="SAM" id="MobiDB-lite"/>
    </source>
</evidence>
<comment type="caution">
    <text evidence="9">The sequence shown here is derived from an EMBL/GenBank/DDBJ whole genome shotgun (WGS) entry which is preliminary data.</text>
</comment>
<proteinExistence type="predicted"/>
<dbReference type="PANTHER" id="PTHR23180:SF399">
    <property type="entry name" value="BLOWN FUSE, ISOFORM A-RELATED"/>
    <property type="match status" value="1"/>
</dbReference>
<gene>
    <name evidence="9" type="ORF">TCAL_08285</name>
</gene>
<dbReference type="OMA" id="KYHRYDP"/>
<feature type="region of interest" description="Disordered" evidence="6">
    <location>
        <begin position="708"/>
        <end position="741"/>
    </location>
</feature>
<dbReference type="Gene3D" id="2.30.29.30">
    <property type="entry name" value="Pleckstrin-homology domain (PH domain)/Phosphotyrosine-binding domain (PTB)"/>
    <property type="match status" value="1"/>
</dbReference>
<dbReference type="Pfam" id="PF00169">
    <property type="entry name" value="PH"/>
    <property type="match status" value="1"/>
</dbReference>